<feature type="compositionally biased region" description="Low complexity" evidence="1">
    <location>
        <begin position="1"/>
        <end position="20"/>
    </location>
</feature>
<protein>
    <submittedName>
        <fullName evidence="2">Uncharacterized protein</fullName>
    </submittedName>
</protein>
<comment type="caution">
    <text evidence="2">The sequence shown here is derived from an EMBL/GenBank/DDBJ whole genome shotgun (WGS) entry which is preliminary data.</text>
</comment>
<evidence type="ECO:0000313" key="3">
    <source>
        <dbReference type="Proteomes" id="UP001218218"/>
    </source>
</evidence>
<dbReference type="AlphaFoldDB" id="A0AAD7AQB5"/>
<gene>
    <name evidence="2" type="ORF">DFH08DRAFT_799084</name>
</gene>
<dbReference type="Proteomes" id="UP001218218">
    <property type="component" value="Unassembled WGS sequence"/>
</dbReference>
<evidence type="ECO:0000256" key="1">
    <source>
        <dbReference type="SAM" id="MobiDB-lite"/>
    </source>
</evidence>
<organism evidence="2 3">
    <name type="scientific">Mycena albidolilacea</name>
    <dbReference type="NCBI Taxonomy" id="1033008"/>
    <lineage>
        <taxon>Eukaryota</taxon>
        <taxon>Fungi</taxon>
        <taxon>Dikarya</taxon>
        <taxon>Basidiomycota</taxon>
        <taxon>Agaricomycotina</taxon>
        <taxon>Agaricomycetes</taxon>
        <taxon>Agaricomycetidae</taxon>
        <taxon>Agaricales</taxon>
        <taxon>Marasmiineae</taxon>
        <taxon>Mycenaceae</taxon>
        <taxon>Mycena</taxon>
    </lineage>
</organism>
<keyword evidence="3" id="KW-1185">Reference proteome</keyword>
<accession>A0AAD7AQB5</accession>
<dbReference type="EMBL" id="JARIHO010000003">
    <property type="protein sequence ID" value="KAJ7364768.1"/>
    <property type="molecule type" value="Genomic_DNA"/>
</dbReference>
<reference evidence="2" key="1">
    <citation type="submission" date="2023-03" db="EMBL/GenBank/DDBJ databases">
        <title>Massive genome expansion in bonnet fungi (Mycena s.s.) driven by repeated elements and novel gene families across ecological guilds.</title>
        <authorList>
            <consortium name="Lawrence Berkeley National Laboratory"/>
            <person name="Harder C.B."/>
            <person name="Miyauchi S."/>
            <person name="Viragh M."/>
            <person name="Kuo A."/>
            <person name="Thoen E."/>
            <person name="Andreopoulos B."/>
            <person name="Lu D."/>
            <person name="Skrede I."/>
            <person name="Drula E."/>
            <person name="Henrissat B."/>
            <person name="Morin E."/>
            <person name="Kohler A."/>
            <person name="Barry K."/>
            <person name="LaButti K."/>
            <person name="Morin E."/>
            <person name="Salamov A."/>
            <person name="Lipzen A."/>
            <person name="Mereny Z."/>
            <person name="Hegedus B."/>
            <person name="Baldrian P."/>
            <person name="Stursova M."/>
            <person name="Weitz H."/>
            <person name="Taylor A."/>
            <person name="Grigoriev I.V."/>
            <person name="Nagy L.G."/>
            <person name="Martin F."/>
            <person name="Kauserud H."/>
        </authorList>
    </citation>
    <scope>NUCLEOTIDE SEQUENCE</scope>
    <source>
        <strain evidence="2">CBHHK002</strain>
    </source>
</reference>
<feature type="region of interest" description="Disordered" evidence="1">
    <location>
        <begin position="1"/>
        <end position="42"/>
    </location>
</feature>
<proteinExistence type="predicted"/>
<name>A0AAD7AQB5_9AGAR</name>
<evidence type="ECO:0000313" key="2">
    <source>
        <dbReference type="EMBL" id="KAJ7364768.1"/>
    </source>
</evidence>
<sequence length="251" mass="25893">MSVASAGSNRSSSSTASKISKIPATPEPSKATQGRMPCSAPNTSKQLYLNKMKDKLLALMTSNTAWADWRAVDVKNSLFVKGYITEAEAIGMHSLSPSASLLALAVLRMAVGLPPNAAVATDVLRAMAVCLGFKRVDTMLDGIAADLNEVLGLVWVSALATHDQATSNHVASNTLDAVEVLMCTIHEQAADIAVLTTRLEDNLKTVGMRMAAAVEASLTSAGSDALGARSYMAAAAAIAGEGSGAYPAGPN</sequence>